<evidence type="ECO:0000313" key="3">
    <source>
        <dbReference type="Proteomes" id="UP000037269"/>
    </source>
</evidence>
<dbReference type="AlphaFoldDB" id="A0A0D1Y0V7"/>
<dbReference type="Pfam" id="PF07931">
    <property type="entry name" value="CPT"/>
    <property type="match status" value="1"/>
</dbReference>
<name>A0A0D1Y0V7_ANEMI</name>
<dbReference type="OrthoDB" id="9811893at2"/>
<reference evidence="2 4" key="2">
    <citation type="submission" date="2016-10" db="EMBL/GenBank/DDBJ databases">
        <authorList>
            <person name="de Groot N.N."/>
        </authorList>
    </citation>
    <scope>NUCLEOTIDE SEQUENCE [LARGE SCALE GENOMIC DNA]</scope>
    <source>
        <strain evidence="2 4">DSM 2895</strain>
    </source>
</reference>
<protein>
    <submittedName>
        <fullName evidence="1 2">Phosphotransferase</fullName>
    </submittedName>
</protein>
<keyword evidence="3" id="KW-1185">Reference proteome</keyword>
<accession>A0A0D1Y0V7</accession>
<dbReference type="EMBL" id="LGUG01000004">
    <property type="protein sequence ID" value="KON98567.1"/>
    <property type="molecule type" value="Genomic_DNA"/>
</dbReference>
<dbReference type="RefSeq" id="WP_043063445.1">
    <property type="nucleotide sequence ID" value="NZ_BJOA01000152.1"/>
</dbReference>
<dbReference type="GO" id="GO:0016740">
    <property type="term" value="F:transferase activity"/>
    <property type="evidence" value="ECO:0007669"/>
    <property type="project" value="UniProtKB-KW"/>
</dbReference>
<organism evidence="1 3">
    <name type="scientific">Aneurinibacillus migulanus</name>
    <name type="common">Bacillus migulanus</name>
    <dbReference type="NCBI Taxonomy" id="47500"/>
    <lineage>
        <taxon>Bacteria</taxon>
        <taxon>Bacillati</taxon>
        <taxon>Bacillota</taxon>
        <taxon>Bacilli</taxon>
        <taxon>Bacillales</taxon>
        <taxon>Paenibacillaceae</taxon>
        <taxon>Aneurinibacillus group</taxon>
        <taxon>Aneurinibacillus</taxon>
    </lineage>
</organism>
<keyword evidence="1" id="KW-0808">Transferase</keyword>
<proteinExistence type="predicted"/>
<dbReference type="Proteomes" id="UP000037269">
    <property type="component" value="Unassembled WGS sequence"/>
</dbReference>
<dbReference type="SUPFAM" id="SSF52540">
    <property type="entry name" value="P-loop containing nucleoside triphosphate hydrolases"/>
    <property type="match status" value="1"/>
</dbReference>
<evidence type="ECO:0000313" key="4">
    <source>
        <dbReference type="Proteomes" id="UP000182836"/>
    </source>
</evidence>
<sequence>MSQTQERCVFLITGIMAAGKSTVAQLLTETFDKGVHVRGDMFRKMIVAGRDELLPNASKEALSQLSLRYRIAASVTDAYFEAGFNVVVQDVIVGSHLKEFVELIRSRPLFVVVLSPSIEVVTARESARSKKGYGAWTVSELQHILHNETPRIGLWLDTSEQKPEDTVDEILRRAWTEALV</sequence>
<dbReference type="Gene3D" id="3.40.50.300">
    <property type="entry name" value="P-loop containing nucleotide triphosphate hydrolases"/>
    <property type="match status" value="1"/>
</dbReference>
<dbReference type="InterPro" id="IPR027417">
    <property type="entry name" value="P-loop_NTPase"/>
</dbReference>
<evidence type="ECO:0000313" key="1">
    <source>
        <dbReference type="EMBL" id="KON98567.1"/>
    </source>
</evidence>
<dbReference type="STRING" id="47500.AF333_16140"/>
<evidence type="ECO:0000313" key="2">
    <source>
        <dbReference type="EMBL" id="SDJ45821.1"/>
    </source>
</evidence>
<reference evidence="1 3" key="1">
    <citation type="submission" date="2015-07" db="EMBL/GenBank/DDBJ databases">
        <title>Fjat-14205 dsm 2895.</title>
        <authorList>
            <person name="Liu B."/>
            <person name="Wang J."/>
            <person name="Zhu Y."/>
            <person name="Liu G."/>
            <person name="Chen Q."/>
            <person name="Chen Z."/>
            <person name="Lan J."/>
            <person name="Che J."/>
            <person name="Ge C."/>
            <person name="Shi H."/>
            <person name="Pan Z."/>
            <person name="Liu X."/>
        </authorList>
    </citation>
    <scope>NUCLEOTIDE SEQUENCE [LARGE SCALE GENOMIC DNA]</scope>
    <source>
        <strain evidence="1 3">DSM 2895</strain>
    </source>
</reference>
<dbReference type="EMBL" id="FNED01000018">
    <property type="protein sequence ID" value="SDJ45821.1"/>
    <property type="molecule type" value="Genomic_DNA"/>
</dbReference>
<dbReference type="PATRIC" id="fig|47500.8.peg.6342"/>
<gene>
    <name evidence="1" type="ORF">AF333_16140</name>
    <name evidence="2" type="ORF">SAMN04487909_11848</name>
</gene>
<dbReference type="Proteomes" id="UP000182836">
    <property type="component" value="Unassembled WGS sequence"/>
</dbReference>
<dbReference type="GeneID" id="42306700"/>